<dbReference type="OMA" id="ADDQIGE"/>
<dbReference type="AlphaFoldDB" id="L8HEG9"/>
<accession>L8HEG9</accession>
<feature type="compositionally biased region" description="Acidic residues" evidence="2">
    <location>
        <begin position="414"/>
        <end position="437"/>
    </location>
</feature>
<feature type="region of interest" description="Disordered" evidence="2">
    <location>
        <begin position="385"/>
        <end position="499"/>
    </location>
</feature>
<feature type="compositionally biased region" description="Acidic residues" evidence="2">
    <location>
        <begin position="770"/>
        <end position="784"/>
    </location>
</feature>
<feature type="region of interest" description="Disordered" evidence="2">
    <location>
        <begin position="734"/>
        <end position="800"/>
    </location>
</feature>
<dbReference type="InterPro" id="IPR005135">
    <property type="entry name" value="Endo/exonuclease/phosphatase"/>
</dbReference>
<feature type="compositionally biased region" description="Low complexity" evidence="2">
    <location>
        <begin position="805"/>
        <end position="815"/>
    </location>
</feature>
<dbReference type="GO" id="GO:0030688">
    <property type="term" value="C:preribosome, small subunit precursor"/>
    <property type="evidence" value="ECO:0007669"/>
    <property type="project" value="TreeGrafter"/>
</dbReference>
<feature type="compositionally biased region" description="Acidic residues" evidence="2">
    <location>
        <begin position="608"/>
        <end position="618"/>
    </location>
</feature>
<evidence type="ECO:0000313" key="5">
    <source>
        <dbReference type="Proteomes" id="UP000011083"/>
    </source>
</evidence>
<dbReference type="STRING" id="1257118.L8HEG9"/>
<gene>
    <name evidence="4" type="ORF">ACA1_072290</name>
</gene>
<dbReference type="Pfam" id="PF03372">
    <property type="entry name" value="Exo_endo_phos"/>
    <property type="match status" value="1"/>
</dbReference>
<feature type="compositionally biased region" description="Basic and acidic residues" evidence="2">
    <location>
        <begin position="669"/>
        <end position="678"/>
    </location>
</feature>
<dbReference type="GO" id="GO:0005829">
    <property type="term" value="C:cytosol"/>
    <property type="evidence" value="ECO:0007669"/>
    <property type="project" value="TreeGrafter"/>
</dbReference>
<evidence type="ECO:0000256" key="1">
    <source>
        <dbReference type="ARBA" id="ARBA00009078"/>
    </source>
</evidence>
<feature type="region of interest" description="Disordered" evidence="2">
    <location>
        <begin position="805"/>
        <end position="824"/>
    </location>
</feature>
<evidence type="ECO:0000256" key="2">
    <source>
        <dbReference type="SAM" id="MobiDB-lite"/>
    </source>
</evidence>
<feature type="compositionally biased region" description="Polar residues" evidence="2">
    <location>
        <begin position="747"/>
        <end position="756"/>
    </location>
</feature>
<dbReference type="KEGG" id="acan:ACA1_072290"/>
<evidence type="ECO:0000313" key="4">
    <source>
        <dbReference type="EMBL" id="ELR23607.1"/>
    </source>
</evidence>
<sequence>MESEAKEVPAELVTVVTFNVLAPCYNAKEGGRHAATNLINSRQWQERHRTKVMRDTLAHQAADVICLQEYWFAPAFLSLYETEMARLGYQGVTLRRTGRKEDGVATFVCTDRFDIVASHEVRFSDAGDRVALVVLLRSRKTGALFVVANTHLTFPHHEFDMRMRKQQTAKVLRAVELYLQRNQLAIPVIVAGDFNGTSDDAACNQREVGVTHHNHLDEDVGVDFIFVKNFSPEDIAKEVVQDETDTQEFGFLSKKWLVEHRASISSVTLTDAAGDPQQRCTLEVVQSWAHPARESDAVWSISFGDTSDHRPIPRKGRKWIDPKNSTKFQLVHRSYEDPRYGDSQATVRILAPIENPNIARKRLPDAYYEQQEKIIELVEGFNQAATGGDGEDADEERLMASKQQTGRRVHREEHDDDEDSDDDRYYDEEDEDDDEEGHDGAAHEHGDEEEDADRFADADEDEDDDLPPLEEDERKKAPAQKSAAAKDVKGKAKPKGKAGVNAQEFELGEYGFDSNYNYAQHFKPMGVSGGVFMEAPVPKGAPKKGQKPAFALREDEEKEMMGKILTTDIVDFLDDADIPDEIPDDVLAALNDPEAFESLTDDFIVAAGDEEADGDEDQGAGRRGKRRPSRKVHFDDEDDGEYGEEDYDQDEDDEDLDALLEGLKANPEGNKRRERNEHEQIFDARFERALAEFDDDEIGELEQEAEEIKGMTTMDQLGPVLKEFISSRRRVKGIIGKKATGDDDTKSVSGASQKSQAGDRSRASQAGDAQGEESEGEEEDDTGDEFVFVEAEEPRDQWDCESITTTYTNTENHPTLIDDGPLVSRRRPPIVLSKKTGIPLGVLPTTQPKVKHTEEQPAVNLGQARKKEETKEEKRARKQQIKEARKANRERKKEIKGAFKEEELRQLNMQAKGQGQRIIRLK</sequence>
<organism evidence="4 5">
    <name type="scientific">Acanthamoeba castellanii (strain ATCC 30010 / Neff)</name>
    <dbReference type="NCBI Taxonomy" id="1257118"/>
    <lineage>
        <taxon>Eukaryota</taxon>
        <taxon>Amoebozoa</taxon>
        <taxon>Discosea</taxon>
        <taxon>Longamoebia</taxon>
        <taxon>Centramoebida</taxon>
        <taxon>Acanthamoebidae</taxon>
        <taxon>Acanthamoeba</taxon>
    </lineage>
</organism>
<evidence type="ECO:0000259" key="3">
    <source>
        <dbReference type="Pfam" id="PF03372"/>
    </source>
</evidence>
<dbReference type="OrthoDB" id="10253982at2759"/>
<comment type="similarity">
    <text evidence="1">Belongs to the LTV1 family.</text>
</comment>
<dbReference type="RefSeq" id="XP_004353135.1">
    <property type="nucleotide sequence ID" value="XM_004353083.1"/>
</dbReference>
<feature type="region of interest" description="Disordered" evidence="2">
    <location>
        <begin position="842"/>
        <end position="894"/>
    </location>
</feature>
<dbReference type="PANTHER" id="PTHR21531">
    <property type="entry name" value="LOW-TEMPERATURE VIABILITY PROTEIN LTV1-RELATED"/>
    <property type="match status" value="1"/>
</dbReference>
<proteinExistence type="inferred from homology"/>
<reference evidence="4 5" key="1">
    <citation type="journal article" date="2013" name="Genome Biol.">
        <title>Genome of Acanthamoeba castellanii highlights extensive lateral gene transfer and early evolution of tyrosine kinase signaling.</title>
        <authorList>
            <person name="Clarke M."/>
            <person name="Lohan A.J."/>
            <person name="Liu B."/>
            <person name="Lagkouvardos I."/>
            <person name="Roy S."/>
            <person name="Zafar N."/>
            <person name="Bertelli C."/>
            <person name="Schilde C."/>
            <person name="Kianianmomeni A."/>
            <person name="Burglin T.R."/>
            <person name="Frech C."/>
            <person name="Turcotte B."/>
            <person name="Kopec K.O."/>
            <person name="Synnott J.M."/>
            <person name="Choo C."/>
            <person name="Paponov I."/>
            <person name="Finkler A."/>
            <person name="Soon Heng Tan C."/>
            <person name="Hutchins A.P."/>
            <person name="Weinmeier T."/>
            <person name="Rattei T."/>
            <person name="Chu J.S."/>
            <person name="Gimenez G."/>
            <person name="Irimia M."/>
            <person name="Rigden D.J."/>
            <person name="Fitzpatrick D.A."/>
            <person name="Lorenzo-Morales J."/>
            <person name="Bateman A."/>
            <person name="Chiu C.H."/>
            <person name="Tang P."/>
            <person name="Hegemann P."/>
            <person name="Fromm H."/>
            <person name="Raoult D."/>
            <person name="Greub G."/>
            <person name="Miranda-Saavedra D."/>
            <person name="Chen N."/>
            <person name="Nash P."/>
            <person name="Ginger M.L."/>
            <person name="Horn M."/>
            <person name="Schaap P."/>
            <person name="Caler L."/>
            <person name="Loftus B."/>
        </authorList>
    </citation>
    <scope>NUCLEOTIDE SEQUENCE [LARGE SCALE GENOMIC DNA]</scope>
    <source>
        <strain evidence="4 5">Neff</strain>
    </source>
</reference>
<feature type="compositionally biased region" description="Basic residues" evidence="2">
    <location>
        <begin position="622"/>
        <end position="631"/>
    </location>
</feature>
<dbReference type="GO" id="GO:0042274">
    <property type="term" value="P:ribosomal small subunit biogenesis"/>
    <property type="evidence" value="ECO:0007669"/>
    <property type="project" value="InterPro"/>
</dbReference>
<feature type="compositionally biased region" description="Acidic residues" evidence="2">
    <location>
        <begin position="447"/>
        <end position="471"/>
    </location>
</feature>
<keyword evidence="5" id="KW-1185">Reference proteome</keyword>
<dbReference type="Proteomes" id="UP000011083">
    <property type="component" value="Unassembled WGS sequence"/>
</dbReference>
<dbReference type="VEuPathDB" id="AmoebaDB:ACA1_072290"/>
<feature type="compositionally biased region" description="Basic and acidic residues" evidence="2">
    <location>
        <begin position="865"/>
        <end position="894"/>
    </location>
</feature>
<dbReference type="InterPro" id="IPR036691">
    <property type="entry name" value="Endo/exonu/phosph_ase_sf"/>
</dbReference>
<protein>
    <submittedName>
        <fullName evidence="4">Low temperature viability protein</fullName>
    </submittedName>
</protein>
<feature type="domain" description="Endonuclease/exonuclease/phosphatase" evidence="3">
    <location>
        <begin position="17"/>
        <end position="206"/>
    </location>
</feature>
<dbReference type="PANTHER" id="PTHR21531:SF0">
    <property type="entry name" value="PROTEIN LTV1 HOMOLOG"/>
    <property type="match status" value="1"/>
</dbReference>
<dbReference type="EMBL" id="KB007857">
    <property type="protein sequence ID" value="ELR23607.1"/>
    <property type="molecule type" value="Genomic_DNA"/>
</dbReference>
<dbReference type="InterPro" id="IPR007307">
    <property type="entry name" value="Ltv1"/>
</dbReference>
<dbReference type="Pfam" id="PF04180">
    <property type="entry name" value="LTV"/>
    <property type="match status" value="1"/>
</dbReference>
<dbReference type="GO" id="GO:0003824">
    <property type="term" value="F:catalytic activity"/>
    <property type="evidence" value="ECO:0007669"/>
    <property type="project" value="InterPro"/>
</dbReference>
<dbReference type="GO" id="GO:0005634">
    <property type="term" value="C:nucleus"/>
    <property type="evidence" value="ECO:0007669"/>
    <property type="project" value="TreeGrafter"/>
</dbReference>
<name>L8HEG9_ACACF</name>
<dbReference type="GeneID" id="14924588"/>
<dbReference type="Gene3D" id="3.60.10.10">
    <property type="entry name" value="Endonuclease/exonuclease/phosphatase"/>
    <property type="match status" value="1"/>
</dbReference>
<feature type="region of interest" description="Disordered" evidence="2">
    <location>
        <begin position="600"/>
        <end position="678"/>
    </location>
</feature>
<feature type="compositionally biased region" description="Acidic residues" evidence="2">
    <location>
        <begin position="635"/>
        <end position="658"/>
    </location>
</feature>
<dbReference type="GO" id="GO:0000056">
    <property type="term" value="P:ribosomal small subunit export from nucleus"/>
    <property type="evidence" value="ECO:0007669"/>
    <property type="project" value="TreeGrafter"/>
</dbReference>
<dbReference type="SUPFAM" id="SSF56219">
    <property type="entry name" value="DNase I-like"/>
    <property type="match status" value="1"/>
</dbReference>